<keyword evidence="2" id="KW-0129">CBS domain</keyword>
<evidence type="ECO:0000256" key="1">
    <source>
        <dbReference type="ARBA" id="ARBA00022737"/>
    </source>
</evidence>
<dbReference type="SUPFAM" id="SSF54631">
    <property type="entry name" value="CBS-domain pair"/>
    <property type="match status" value="1"/>
</dbReference>
<evidence type="ECO:0000256" key="2">
    <source>
        <dbReference type="PROSITE-ProRule" id="PRU00703"/>
    </source>
</evidence>
<organism evidence="4 5">
    <name type="scientific">Desulfuribacillus alkaliarsenatis</name>
    <dbReference type="NCBI Taxonomy" id="766136"/>
    <lineage>
        <taxon>Bacteria</taxon>
        <taxon>Bacillati</taxon>
        <taxon>Bacillota</taxon>
        <taxon>Desulfuribacillia</taxon>
        <taxon>Desulfuribacillales</taxon>
        <taxon>Desulfuribacillaceae</taxon>
        <taxon>Desulfuribacillus</taxon>
    </lineage>
</organism>
<reference evidence="4 5" key="1">
    <citation type="submission" date="2016-09" db="EMBL/GenBank/DDBJ databases">
        <title>Draft genome sequence for the type strain of Desulfuribacillus alkaliarsenatis AHT28, an obligately anaerobic, sulfidogenic bacterium isolated from Russian soda lake sediments.</title>
        <authorList>
            <person name="Abin C.A."/>
            <person name="Hollibaugh J.T."/>
        </authorList>
    </citation>
    <scope>NUCLEOTIDE SEQUENCE [LARGE SCALE GENOMIC DNA]</scope>
    <source>
        <strain evidence="4 5">AHT28</strain>
    </source>
</reference>
<keyword evidence="1" id="KW-0677">Repeat</keyword>
<dbReference type="InterPro" id="IPR000644">
    <property type="entry name" value="CBS_dom"/>
</dbReference>
<keyword evidence="5" id="KW-1185">Reference proteome</keyword>
<dbReference type="PANTHER" id="PTHR48108:SF26">
    <property type="entry name" value="CBS DOMAIN-CONTAINING PROTEIN DDB_G0289609"/>
    <property type="match status" value="1"/>
</dbReference>
<accession>A0A1E5FYG6</accession>
<name>A0A1E5FYG6_9FIRM</name>
<dbReference type="PROSITE" id="PS51371">
    <property type="entry name" value="CBS"/>
    <property type="match status" value="2"/>
</dbReference>
<dbReference type="STRING" id="766136.BHF68_12275"/>
<comment type="caution">
    <text evidence="4">The sequence shown here is derived from an EMBL/GenBank/DDBJ whole genome shotgun (WGS) entry which is preliminary data.</text>
</comment>
<dbReference type="RefSeq" id="WP_069644426.1">
    <property type="nucleotide sequence ID" value="NZ_MIJE01000036.1"/>
</dbReference>
<dbReference type="CDD" id="cd04584">
    <property type="entry name" value="CBS_pair_AcuB_like"/>
    <property type="match status" value="1"/>
</dbReference>
<dbReference type="Pfam" id="PF00571">
    <property type="entry name" value="CBS"/>
    <property type="match status" value="2"/>
</dbReference>
<protein>
    <recommendedName>
        <fullName evidence="3">CBS domain-containing protein</fullName>
    </recommendedName>
</protein>
<dbReference type="InterPro" id="IPR051462">
    <property type="entry name" value="CBS_domain-containing"/>
</dbReference>
<proteinExistence type="predicted"/>
<gene>
    <name evidence="4" type="ORF">BHF68_12275</name>
</gene>
<evidence type="ECO:0000313" key="5">
    <source>
        <dbReference type="Proteomes" id="UP000094296"/>
    </source>
</evidence>
<dbReference type="EMBL" id="MIJE01000036">
    <property type="protein sequence ID" value="OEF95613.1"/>
    <property type="molecule type" value="Genomic_DNA"/>
</dbReference>
<feature type="domain" description="CBS" evidence="3">
    <location>
        <begin position="8"/>
        <end position="65"/>
    </location>
</feature>
<dbReference type="AlphaFoldDB" id="A0A1E5FYG6"/>
<evidence type="ECO:0000259" key="3">
    <source>
        <dbReference type="PROSITE" id="PS51371"/>
    </source>
</evidence>
<evidence type="ECO:0000313" key="4">
    <source>
        <dbReference type="EMBL" id="OEF95613.1"/>
    </source>
</evidence>
<dbReference type="SMART" id="SM00116">
    <property type="entry name" value="CBS"/>
    <property type="match status" value="2"/>
</dbReference>
<dbReference type="PANTHER" id="PTHR48108">
    <property type="entry name" value="CBS DOMAIN-CONTAINING PROTEIN CBSX2, CHLOROPLASTIC"/>
    <property type="match status" value="1"/>
</dbReference>
<dbReference type="Proteomes" id="UP000094296">
    <property type="component" value="Unassembled WGS sequence"/>
</dbReference>
<dbReference type="InterPro" id="IPR046342">
    <property type="entry name" value="CBS_dom_sf"/>
</dbReference>
<dbReference type="Gene3D" id="3.10.580.10">
    <property type="entry name" value="CBS-domain"/>
    <property type="match status" value="1"/>
</dbReference>
<sequence length="131" mass="14799">MLLVSEFRNTPAVTVEPSTSLKECLDIMERERFRHLLVIEAGKLVGIVVRKDIEGALRQPSRYPETPVEWVMSKNLVTVNNDTSLLDALKLMKKYKYSGLPVMDGDQVAGMFTETDVVKAFIAIIERENIS</sequence>
<feature type="domain" description="CBS" evidence="3">
    <location>
        <begin position="72"/>
        <end position="131"/>
    </location>
</feature>
<dbReference type="OrthoDB" id="9802114at2"/>